<keyword evidence="3" id="KW-1185">Reference proteome</keyword>
<feature type="compositionally biased region" description="Low complexity" evidence="1">
    <location>
        <begin position="671"/>
        <end position="686"/>
    </location>
</feature>
<evidence type="ECO:0000313" key="3">
    <source>
        <dbReference type="Proteomes" id="UP001152885"/>
    </source>
</evidence>
<name>A0A9W4TRP0_9ASCO</name>
<dbReference type="GO" id="GO:0005634">
    <property type="term" value="C:nucleus"/>
    <property type="evidence" value="ECO:0007669"/>
    <property type="project" value="InterPro"/>
</dbReference>
<comment type="caution">
    <text evidence="2">The sequence shown here is derived from an EMBL/GenBank/DDBJ whole genome shotgun (WGS) entry which is preliminary data.</text>
</comment>
<feature type="compositionally biased region" description="Basic and acidic residues" evidence="1">
    <location>
        <begin position="738"/>
        <end position="747"/>
    </location>
</feature>
<sequence length="1752" mass="204826">MSEDYISDSDQENSSSIDSAMISTELLEVNILRLSPSKRQQTRLRLFRSLTNLYNDFNDNLMINDNDNDEVAYVNNQNLTSGIIIDNQEIDQDRVMNYHNIEREVKHNINQEVEHDLENNQGVDQESNYNDNVKASQIDQDGLLDNFEIEQEVEQSIDHEPATNNKVSELELENNQGNDQESNNQDKLEQVVLELDNQDIIEDSEDSETDTLSLVQRNLSTISNDNAPEDKSQTQVQTDEAVARQYQEKENELHLQNYLDLRSSNTTSRRSLRKRNFASTHPYLADQAHYLGLSNLNYLNEIYEENNQDLEPIVKYLNYNYLKLKKSYPRDDKYKSKNFYAILGRQSQLAKQKELEESNEKDFEPPSENLNDLLSSQIYSDLDTDDIFNLPRNSLIEEDEFHNNRIQPIIEEDSSDECILPSKRHHPVIRDDQSDDEMSNSSSEADEAYVRVGGRYRKERSALRGVLPESAKRLDIYKKPKMVNHQKQAEIEYKRGVAVRKAKKRTINREDFNGFVDDEITYDTANELYHELYEEPIEEIQAYTHSPSPPPTEPDSRYDMEPISRCETKPMSRYETILISDRSSSEDEESEYEDDLNIFEMDKEVPPTEQNDMGDMNEIQNFEVRESDHINHMFASNNKSSSGKKRKRGTSKPRSVGYGKSNRQYKSTLNKYSKSAYPKSSTSSESRSSRHPSKKRTYKSSTSGDVYIKLPFKTVRKRQKSNTSFSAPRIKHSSVLIDHGDPQANEKPKKKNKKGWKNSKIDTYLNFRGDKNDYLFSRTPILSTTVFEAEVDPGYLDTTRTSNPSAPQVLKLDSQPLFNQDCMLNDINLKRIKEMIQGKTYIRNKHSVTINFMSENYVLSLIETSAARLTSERLLNKIYRSIKNCMGYNEELINGVYNCIHQLIIWYLMIQQPPSLMEIKLIQVITTSTINSSLPSSSVLFLLPYLQLFQLTMSKIADLNSQVIKVDNAELSIAYWTLFFDSYTYETFNLINFETNKSKAAESFFIAYSLIESRWISKALTKYDPINISILLDCILNLCLMGKVHSWEVIQLVYSKINDYTDPEFHYKYIEIIYLLNQRKHWPLDEKVLLQIYSSITARKFANFQDEIGVPDLISQVRSKSDLPSDTFFDRFMQLLYWYCSGIEASKIKRLVIKLFTTSEFQYEKDQDHMIMFINRLNFMTLLSSLSTVDLKSQLLPLINIIEKVYDIKLTSVILEFSMTLVNISIEKNLKLPMDALSILLTCFNNKLFTTPGILRLWKKYSNYLTNTINNTPLYIQIQFLQLNDCINPDIPDKILGPLLKLFCKICDVIITSKAYVDLKVIKKVQDTNSKILHLQMGRIPLPSITEEGKIAELIETSISLWIKCAKILNENWDRLILQTFPYTGNRQSREQFALFFYHEISQFYDLLSCKEMLNRTIIKELTNFHPTSVQNLWKLISRLKNWKTLNLNKKELTLQTFQNSRVSILQRIISNISSYCKPEEITLYIKNILKNLTSEFNNYFSSTWYKEFCSEILKEIQKKVKTDYIDQDSLFSLSLKLGISKSELDQLKFHTRSLKERLEMFHAEFFNSVYYAGDHNEVLKKYTFKEGTELIYQTIYIYMNEVANDETKWEPIHILLKFFTENIEFGKFNIDEKFKGFLKAINQILYIHNDSSIYYYFEAQRMVLKLFKYGYFLFDGYRDQEVVTNCKLDVVDLPYNIHTEFTLASINKSNSEYPKQVQVDNNSRDKYIKEKNEFIQFLSRPITGDCLYYDL</sequence>
<protein>
    <submittedName>
        <fullName evidence="2">Uncharacterized protein</fullName>
    </submittedName>
</protein>
<dbReference type="GO" id="GO:0006281">
    <property type="term" value="P:DNA repair"/>
    <property type="evidence" value="ECO:0007669"/>
    <property type="project" value="InterPro"/>
</dbReference>
<dbReference type="InterPro" id="IPR019021">
    <property type="entry name" value="Mms22"/>
</dbReference>
<reference evidence="2" key="1">
    <citation type="submission" date="2022-12" db="EMBL/GenBank/DDBJ databases">
        <authorList>
            <person name="Brejova B."/>
        </authorList>
    </citation>
    <scope>NUCLEOTIDE SEQUENCE</scope>
</reference>
<feature type="region of interest" description="Disordered" evidence="1">
    <location>
        <begin position="717"/>
        <end position="756"/>
    </location>
</feature>
<proteinExistence type="predicted"/>
<dbReference type="EMBL" id="CANTUO010000001">
    <property type="protein sequence ID" value="CAI5755810.1"/>
    <property type="molecule type" value="Genomic_DNA"/>
</dbReference>
<feature type="compositionally biased region" description="Polar residues" evidence="1">
    <location>
        <begin position="661"/>
        <end position="670"/>
    </location>
</feature>
<dbReference type="OrthoDB" id="4018542at2759"/>
<feature type="compositionally biased region" description="Acidic residues" evidence="1">
    <location>
        <begin position="586"/>
        <end position="597"/>
    </location>
</feature>
<evidence type="ECO:0000256" key="1">
    <source>
        <dbReference type="SAM" id="MobiDB-lite"/>
    </source>
</evidence>
<dbReference type="GO" id="GO:0031297">
    <property type="term" value="P:replication fork processing"/>
    <property type="evidence" value="ECO:0007669"/>
    <property type="project" value="InterPro"/>
</dbReference>
<organism evidence="2 3">
    <name type="scientific">Candida verbasci</name>
    <dbReference type="NCBI Taxonomy" id="1227364"/>
    <lineage>
        <taxon>Eukaryota</taxon>
        <taxon>Fungi</taxon>
        <taxon>Dikarya</taxon>
        <taxon>Ascomycota</taxon>
        <taxon>Saccharomycotina</taxon>
        <taxon>Pichiomycetes</taxon>
        <taxon>Debaryomycetaceae</taxon>
        <taxon>Candida/Lodderomyces clade</taxon>
        <taxon>Candida</taxon>
    </lineage>
</organism>
<feature type="compositionally biased region" description="Basic residues" evidence="1">
    <location>
        <begin position="689"/>
        <end position="698"/>
    </location>
</feature>
<gene>
    <name evidence="2" type="ORF">CANVERA_P0326</name>
</gene>
<accession>A0A9W4TRP0</accession>
<dbReference type="Proteomes" id="UP001152885">
    <property type="component" value="Unassembled WGS sequence"/>
</dbReference>
<dbReference type="Pfam" id="PF09462">
    <property type="entry name" value="Mus7"/>
    <property type="match status" value="2"/>
</dbReference>
<evidence type="ECO:0000313" key="2">
    <source>
        <dbReference type="EMBL" id="CAI5755810.1"/>
    </source>
</evidence>
<feature type="region of interest" description="Disordered" evidence="1">
    <location>
        <begin position="578"/>
        <end position="600"/>
    </location>
</feature>
<feature type="region of interest" description="Disordered" evidence="1">
    <location>
        <begin position="634"/>
        <end position="702"/>
    </location>
</feature>
<feature type="compositionally biased region" description="Basic residues" evidence="1">
    <location>
        <begin position="642"/>
        <end position="651"/>
    </location>
</feature>